<dbReference type="InterPro" id="IPR050832">
    <property type="entry name" value="Bact_Acetyltransf"/>
</dbReference>
<dbReference type="InterPro" id="IPR000182">
    <property type="entry name" value="GNAT_dom"/>
</dbReference>
<comment type="similarity">
    <text evidence="3">Belongs to the acetyltransferase family. RimI subfamily.</text>
</comment>
<keyword evidence="1" id="KW-0808">Transferase</keyword>
<reference evidence="6" key="1">
    <citation type="journal article" date="2019" name="Int. J. Syst. Evol. Microbiol.">
        <title>The Global Catalogue of Microorganisms (GCM) 10K type strain sequencing project: providing services to taxonomists for standard genome sequencing and annotation.</title>
        <authorList>
            <consortium name="The Broad Institute Genomics Platform"/>
            <consortium name="The Broad Institute Genome Sequencing Center for Infectious Disease"/>
            <person name="Wu L."/>
            <person name="Ma J."/>
        </authorList>
    </citation>
    <scope>NUCLEOTIDE SEQUENCE [LARGE SCALE GENOMIC DNA]</scope>
    <source>
        <strain evidence="6">JCM 16953</strain>
    </source>
</reference>
<dbReference type="RefSeq" id="WP_344774636.1">
    <property type="nucleotide sequence ID" value="NZ_BAABAH010000005.1"/>
</dbReference>
<comment type="function">
    <text evidence="3">Acetylates the N-terminal alanine of ribosomal protein bS18.</text>
</comment>
<comment type="caution">
    <text evidence="5">The sequence shown here is derived from an EMBL/GenBank/DDBJ whole genome shotgun (WGS) entry which is preliminary data.</text>
</comment>
<dbReference type="PANTHER" id="PTHR43877">
    <property type="entry name" value="AMINOALKYLPHOSPHONATE N-ACETYLTRANSFERASE-RELATED-RELATED"/>
    <property type="match status" value="1"/>
</dbReference>
<organism evidence="5 6">
    <name type="scientific">Nocardioides panacisoli</name>
    <dbReference type="NCBI Taxonomy" id="627624"/>
    <lineage>
        <taxon>Bacteria</taxon>
        <taxon>Bacillati</taxon>
        <taxon>Actinomycetota</taxon>
        <taxon>Actinomycetes</taxon>
        <taxon>Propionibacteriales</taxon>
        <taxon>Nocardioidaceae</taxon>
        <taxon>Nocardioides</taxon>
    </lineage>
</organism>
<keyword evidence="2" id="KW-0012">Acyltransferase</keyword>
<accession>A0ABP7IFF7</accession>
<dbReference type="Pfam" id="PF00583">
    <property type="entry name" value="Acetyltransf_1"/>
    <property type="match status" value="1"/>
</dbReference>
<gene>
    <name evidence="5" type="ORF">GCM10022242_18700</name>
</gene>
<dbReference type="InterPro" id="IPR006464">
    <property type="entry name" value="AcTrfase_RimI/Ard1"/>
</dbReference>
<dbReference type="SUPFAM" id="SSF55729">
    <property type="entry name" value="Acyl-CoA N-acyltransferases (Nat)"/>
    <property type="match status" value="1"/>
</dbReference>
<comment type="subcellular location">
    <subcellularLocation>
        <location evidence="3">Cytoplasm</location>
    </subcellularLocation>
</comment>
<dbReference type="CDD" id="cd04301">
    <property type="entry name" value="NAT_SF"/>
    <property type="match status" value="1"/>
</dbReference>
<dbReference type="NCBIfam" id="TIGR01575">
    <property type="entry name" value="rimI"/>
    <property type="match status" value="1"/>
</dbReference>
<evidence type="ECO:0000259" key="4">
    <source>
        <dbReference type="PROSITE" id="PS51186"/>
    </source>
</evidence>
<dbReference type="Proteomes" id="UP001501821">
    <property type="component" value="Unassembled WGS sequence"/>
</dbReference>
<evidence type="ECO:0000313" key="5">
    <source>
        <dbReference type="EMBL" id="GAA3816972.1"/>
    </source>
</evidence>
<dbReference type="PROSITE" id="PS51186">
    <property type="entry name" value="GNAT"/>
    <property type="match status" value="1"/>
</dbReference>
<evidence type="ECO:0000256" key="1">
    <source>
        <dbReference type="ARBA" id="ARBA00022679"/>
    </source>
</evidence>
<proteinExistence type="inferred from homology"/>
<name>A0ABP7IFF7_9ACTN</name>
<dbReference type="Gene3D" id="3.40.630.30">
    <property type="match status" value="1"/>
</dbReference>
<comment type="catalytic activity">
    <reaction evidence="3">
        <text>N-terminal L-alanyl-[ribosomal protein bS18] + acetyl-CoA = N-terminal N(alpha)-acetyl-L-alanyl-[ribosomal protein bS18] + CoA + H(+)</text>
        <dbReference type="Rhea" id="RHEA:43756"/>
        <dbReference type="Rhea" id="RHEA-COMP:10676"/>
        <dbReference type="Rhea" id="RHEA-COMP:10677"/>
        <dbReference type="ChEBI" id="CHEBI:15378"/>
        <dbReference type="ChEBI" id="CHEBI:57287"/>
        <dbReference type="ChEBI" id="CHEBI:57288"/>
        <dbReference type="ChEBI" id="CHEBI:64718"/>
        <dbReference type="ChEBI" id="CHEBI:83683"/>
        <dbReference type="EC" id="2.3.1.266"/>
    </reaction>
</comment>
<keyword evidence="6" id="KW-1185">Reference proteome</keyword>
<dbReference type="EC" id="2.3.1.266" evidence="3"/>
<evidence type="ECO:0000256" key="2">
    <source>
        <dbReference type="ARBA" id="ARBA00023315"/>
    </source>
</evidence>
<protein>
    <recommendedName>
        <fullName evidence="3">[Ribosomal protein bS18]-alanine N-acetyltransferase</fullName>
        <ecNumber evidence="3">2.3.1.266</ecNumber>
    </recommendedName>
</protein>
<dbReference type="EMBL" id="BAABAH010000005">
    <property type="protein sequence ID" value="GAA3816972.1"/>
    <property type="molecule type" value="Genomic_DNA"/>
</dbReference>
<dbReference type="InterPro" id="IPR016181">
    <property type="entry name" value="Acyl_CoA_acyltransferase"/>
</dbReference>
<feature type="domain" description="N-acetyltransferase" evidence="4">
    <location>
        <begin position="3"/>
        <end position="149"/>
    </location>
</feature>
<evidence type="ECO:0000256" key="3">
    <source>
        <dbReference type="RuleBase" id="RU363094"/>
    </source>
</evidence>
<keyword evidence="3" id="KW-0963">Cytoplasm</keyword>
<evidence type="ECO:0000313" key="6">
    <source>
        <dbReference type="Proteomes" id="UP001501821"/>
    </source>
</evidence>
<sequence length="149" mass="16418">MTIEVRPATPDDVEPIATLDNDSFAIVWWSREMTEQGVTGQVPGLSYLVAEHRDAFVGYAAVSVVDDVAELQRIAVLPAARRLGAGVALTRAAADHARQQGAERILLEVREENDAARALYAGTGFREIARRKRYFRDGADALVLERRLV</sequence>